<organism evidence="4 5">
    <name type="scientific">Podospora fimiseda</name>
    <dbReference type="NCBI Taxonomy" id="252190"/>
    <lineage>
        <taxon>Eukaryota</taxon>
        <taxon>Fungi</taxon>
        <taxon>Dikarya</taxon>
        <taxon>Ascomycota</taxon>
        <taxon>Pezizomycotina</taxon>
        <taxon>Sordariomycetes</taxon>
        <taxon>Sordariomycetidae</taxon>
        <taxon>Sordariales</taxon>
        <taxon>Podosporaceae</taxon>
        <taxon>Podospora</taxon>
    </lineage>
</organism>
<reference evidence="4" key="1">
    <citation type="journal article" date="2023" name="Mol. Phylogenet. Evol.">
        <title>Genome-scale phylogeny and comparative genomics of the fungal order Sordariales.</title>
        <authorList>
            <person name="Hensen N."/>
            <person name="Bonometti L."/>
            <person name="Westerberg I."/>
            <person name="Brannstrom I.O."/>
            <person name="Guillou S."/>
            <person name="Cros-Aarteil S."/>
            <person name="Calhoun S."/>
            <person name="Haridas S."/>
            <person name="Kuo A."/>
            <person name="Mondo S."/>
            <person name="Pangilinan J."/>
            <person name="Riley R."/>
            <person name="LaButti K."/>
            <person name="Andreopoulos B."/>
            <person name="Lipzen A."/>
            <person name="Chen C."/>
            <person name="Yan M."/>
            <person name="Daum C."/>
            <person name="Ng V."/>
            <person name="Clum A."/>
            <person name="Steindorff A."/>
            <person name="Ohm R.A."/>
            <person name="Martin F."/>
            <person name="Silar P."/>
            <person name="Natvig D.O."/>
            <person name="Lalanne C."/>
            <person name="Gautier V."/>
            <person name="Ament-Velasquez S.L."/>
            <person name="Kruys A."/>
            <person name="Hutchinson M.I."/>
            <person name="Powell A.J."/>
            <person name="Barry K."/>
            <person name="Miller A.N."/>
            <person name="Grigoriev I.V."/>
            <person name="Debuchy R."/>
            <person name="Gladieux P."/>
            <person name="Hiltunen Thoren M."/>
            <person name="Johannesson H."/>
        </authorList>
    </citation>
    <scope>NUCLEOTIDE SEQUENCE</scope>
    <source>
        <strain evidence="4">CBS 990.96</strain>
    </source>
</reference>
<feature type="chain" id="PRO_5042923178" description="Extracellular membrane protein CFEM domain-containing protein" evidence="3">
    <location>
        <begin position="18"/>
        <end position="187"/>
    </location>
</feature>
<feature type="transmembrane region" description="Helical" evidence="2">
    <location>
        <begin position="168"/>
        <end position="186"/>
    </location>
</feature>
<proteinExistence type="predicted"/>
<dbReference type="Proteomes" id="UP001301958">
    <property type="component" value="Unassembled WGS sequence"/>
</dbReference>
<name>A0AAN6YN61_9PEZI</name>
<evidence type="ECO:0000256" key="2">
    <source>
        <dbReference type="SAM" id="Phobius"/>
    </source>
</evidence>
<keyword evidence="5" id="KW-1185">Reference proteome</keyword>
<comment type="caution">
    <text evidence="4">The sequence shown here is derived from an EMBL/GenBank/DDBJ whole genome shotgun (WGS) entry which is preliminary data.</text>
</comment>
<protein>
    <recommendedName>
        <fullName evidence="6">Extracellular membrane protein CFEM domain-containing protein</fullName>
    </recommendedName>
</protein>
<reference evidence="4" key="2">
    <citation type="submission" date="2023-05" db="EMBL/GenBank/DDBJ databases">
        <authorList>
            <consortium name="Lawrence Berkeley National Laboratory"/>
            <person name="Steindorff A."/>
            <person name="Hensen N."/>
            <person name="Bonometti L."/>
            <person name="Westerberg I."/>
            <person name="Brannstrom I.O."/>
            <person name="Guillou S."/>
            <person name="Cros-Aarteil S."/>
            <person name="Calhoun S."/>
            <person name="Haridas S."/>
            <person name="Kuo A."/>
            <person name="Mondo S."/>
            <person name="Pangilinan J."/>
            <person name="Riley R."/>
            <person name="Labutti K."/>
            <person name="Andreopoulos B."/>
            <person name="Lipzen A."/>
            <person name="Chen C."/>
            <person name="Yanf M."/>
            <person name="Daum C."/>
            <person name="Ng V."/>
            <person name="Clum A."/>
            <person name="Ohm R."/>
            <person name="Martin F."/>
            <person name="Silar P."/>
            <person name="Natvig D."/>
            <person name="Lalanne C."/>
            <person name="Gautier V."/>
            <person name="Ament-Velasquez S.L."/>
            <person name="Kruys A."/>
            <person name="Hutchinson M.I."/>
            <person name="Powell A.J."/>
            <person name="Barry K."/>
            <person name="Miller A.N."/>
            <person name="Grigoriev I.V."/>
            <person name="Debuchy R."/>
            <person name="Gladieux P."/>
            <person name="Thoren M.H."/>
            <person name="Johannesson H."/>
        </authorList>
    </citation>
    <scope>NUCLEOTIDE SEQUENCE</scope>
    <source>
        <strain evidence="4">CBS 990.96</strain>
    </source>
</reference>
<keyword evidence="3" id="KW-0732">Signal</keyword>
<keyword evidence="2" id="KW-0472">Membrane</keyword>
<dbReference type="AlphaFoldDB" id="A0AAN6YN61"/>
<keyword evidence="2" id="KW-1133">Transmembrane helix</keyword>
<dbReference type="EMBL" id="MU865532">
    <property type="protein sequence ID" value="KAK4221595.1"/>
    <property type="molecule type" value="Genomic_DNA"/>
</dbReference>
<evidence type="ECO:0000256" key="3">
    <source>
        <dbReference type="SAM" id="SignalP"/>
    </source>
</evidence>
<evidence type="ECO:0000313" key="4">
    <source>
        <dbReference type="EMBL" id="KAK4221595.1"/>
    </source>
</evidence>
<feature type="region of interest" description="Disordered" evidence="1">
    <location>
        <begin position="134"/>
        <end position="158"/>
    </location>
</feature>
<feature type="signal peptide" evidence="3">
    <location>
        <begin position="1"/>
        <end position="17"/>
    </location>
</feature>
<sequence>MIQQTLLFLSLPLFALADPVPAPTPLPDPLITPIALLSPRATAAGSGSGGTDCDASLEPFLSCAGNGMSADLCLGTASTWNVDSTCACSQATSIYNCYTKYCAIGSEFKNYYTAVDWCASKGFGKAPPKPTGAEVTALGGGGSGSSNNGGNGGGNEKSGASVMKVDNVILWGIWGMVGLGMGVGMLF</sequence>
<feature type="compositionally biased region" description="Gly residues" evidence="1">
    <location>
        <begin position="138"/>
        <end position="156"/>
    </location>
</feature>
<gene>
    <name evidence="4" type="ORF">QBC38DRAFT_121916</name>
</gene>
<evidence type="ECO:0000256" key="1">
    <source>
        <dbReference type="SAM" id="MobiDB-lite"/>
    </source>
</evidence>
<evidence type="ECO:0000313" key="5">
    <source>
        <dbReference type="Proteomes" id="UP001301958"/>
    </source>
</evidence>
<accession>A0AAN6YN61</accession>
<evidence type="ECO:0008006" key="6">
    <source>
        <dbReference type="Google" id="ProtNLM"/>
    </source>
</evidence>
<keyword evidence="2" id="KW-0812">Transmembrane</keyword>